<evidence type="ECO:0000313" key="2">
    <source>
        <dbReference type="Proteomes" id="UP000075666"/>
    </source>
</evidence>
<dbReference type="PATRIC" id="fig|46224.3.peg.132"/>
<dbReference type="STRING" id="46224.B4102_1392"/>
<sequence length="80" mass="9276">MIRLIALLIMVIPGCFAALGIKLMRDMLFGILQPPFPYLWLQFLVGLVLFIGGLGFIAGFVFYRDRKRNKVQKRFRKSIK</sequence>
<dbReference type="AlphaFoldDB" id="A0A150KLQ6"/>
<name>A0A150KLQ6_9BACI</name>
<comment type="caution">
    <text evidence="1">The sequence shown here is derived from an EMBL/GenBank/DDBJ whole genome shotgun (WGS) entry which is preliminary data.</text>
</comment>
<dbReference type="Proteomes" id="UP000075666">
    <property type="component" value="Unassembled WGS sequence"/>
</dbReference>
<accession>A0A150KLQ6</accession>
<dbReference type="OrthoDB" id="2989757at2"/>
<reference evidence="1 2" key="1">
    <citation type="submission" date="2016-01" db="EMBL/GenBank/DDBJ databases">
        <title>Genome Sequences of Twelve Sporeforming Bacillus Species Isolated from Foods.</title>
        <authorList>
            <person name="Berendsen E.M."/>
            <person name="Wells-Bennik M.H."/>
            <person name="Krawcyk A.O."/>
            <person name="De Jong A."/>
            <person name="Holsappel S."/>
            <person name="Eijlander R.T."/>
            <person name="Kuipers O.P."/>
        </authorList>
    </citation>
    <scope>NUCLEOTIDE SEQUENCE [LARGE SCALE GENOMIC DNA]</scope>
    <source>
        <strain evidence="1 2">B4102</strain>
    </source>
</reference>
<proteinExistence type="predicted"/>
<keyword evidence="2" id="KW-1185">Reference proteome</keyword>
<dbReference type="GeneID" id="62500416"/>
<dbReference type="InterPro" id="IPR020138">
    <property type="entry name" value="Uncharacterised_YqzF"/>
</dbReference>
<gene>
    <name evidence="1" type="ORF">B4102_1392</name>
</gene>
<dbReference type="EMBL" id="LQYN01000097">
    <property type="protein sequence ID" value="KYC95121.1"/>
    <property type="molecule type" value="Genomic_DNA"/>
</dbReference>
<evidence type="ECO:0000313" key="1">
    <source>
        <dbReference type="EMBL" id="KYC95121.1"/>
    </source>
</evidence>
<organism evidence="1 2">
    <name type="scientific">Heyndrickxia sporothermodurans</name>
    <dbReference type="NCBI Taxonomy" id="46224"/>
    <lineage>
        <taxon>Bacteria</taxon>
        <taxon>Bacillati</taxon>
        <taxon>Bacillota</taxon>
        <taxon>Bacilli</taxon>
        <taxon>Bacillales</taxon>
        <taxon>Bacillaceae</taxon>
        <taxon>Heyndrickxia</taxon>
    </lineage>
</organism>
<dbReference type="RefSeq" id="WP_066234525.1">
    <property type="nucleotide sequence ID" value="NZ_JARMSX010000036.1"/>
</dbReference>
<protein>
    <submittedName>
        <fullName evidence="1">Uncharacterized protein</fullName>
    </submittedName>
</protein>
<dbReference type="Pfam" id="PF11118">
    <property type="entry name" value="DUF2627"/>
    <property type="match status" value="1"/>
</dbReference>